<dbReference type="eggNOG" id="COG2246">
    <property type="taxonomic scope" value="Bacteria"/>
</dbReference>
<dbReference type="HOGENOM" id="CLU_083873_6_4_6"/>
<proteinExistence type="inferred from homology"/>
<dbReference type="InterPro" id="IPR051401">
    <property type="entry name" value="GtrA_CellWall_Glycosyl"/>
</dbReference>
<evidence type="ECO:0000256" key="2">
    <source>
        <dbReference type="ARBA" id="ARBA00009399"/>
    </source>
</evidence>
<dbReference type="GO" id="GO:0005886">
    <property type="term" value="C:plasma membrane"/>
    <property type="evidence" value="ECO:0007669"/>
    <property type="project" value="TreeGrafter"/>
</dbReference>
<evidence type="ECO:0000256" key="5">
    <source>
        <dbReference type="ARBA" id="ARBA00023136"/>
    </source>
</evidence>
<evidence type="ECO:0000256" key="1">
    <source>
        <dbReference type="ARBA" id="ARBA00004141"/>
    </source>
</evidence>
<name>C5BPN6_TERTT</name>
<keyword evidence="9" id="KW-1185">Reference proteome</keyword>
<feature type="transmembrane region" description="Helical" evidence="6">
    <location>
        <begin position="46"/>
        <end position="66"/>
    </location>
</feature>
<dbReference type="Proteomes" id="UP000009080">
    <property type="component" value="Chromosome"/>
</dbReference>
<organism evidence="8 9">
    <name type="scientific">Teredinibacter turnerae (strain ATCC 39867 / T7901)</name>
    <dbReference type="NCBI Taxonomy" id="377629"/>
    <lineage>
        <taxon>Bacteria</taxon>
        <taxon>Pseudomonadati</taxon>
        <taxon>Pseudomonadota</taxon>
        <taxon>Gammaproteobacteria</taxon>
        <taxon>Cellvibrionales</taxon>
        <taxon>Cellvibrionaceae</taxon>
        <taxon>Teredinibacter</taxon>
    </lineage>
</organism>
<keyword evidence="3 6" id="KW-0812">Transmembrane</keyword>
<feature type="domain" description="GtrA/DPMS transmembrane" evidence="7">
    <location>
        <begin position="20"/>
        <end position="132"/>
    </location>
</feature>
<keyword evidence="4 6" id="KW-1133">Transmembrane helix</keyword>
<comment type="similarity">
    <text evidence="2">Belongs to the GtrA family.</text>
</comment>
<dbReference type="OrthoDB" id="6197800at2"/>
<dbReference type="AlphaFoldDB" id="C5BPN6"/>
<dbReference type="InterPro" id="IPR007267">
    <property type="entry name" value="GtrA_DPMS_TM"/>
</dbReference>
<evidence type="ECO:0000256" key="3">
    <source>
        <dbReference type="ARBA" id="ARBA00022692"/>
    </source>
</evidence>
<dbReference type="Pfam" id="PF04138">
    <property type="entry name" value="GtrA_DPMS_TM"/>
    <property type="match status" value="1"/>
</dbReference>
<protein>
    <recommendedName>
        <fullName evidence="7">GtrA/DPMS transmembrane domain-containing protein</fullName>
    </recommendedName>
</protein>
<evidence type="ECO:0000313" key="8">
    <source>
        <dbReference type="EMBL" id="ACR13264.1"/>
    </source>
</evidence>
<evidence type="ECO:0000313" key="9">
    <source>
        <dbReference type="Proteomes" id="UP000009080"/>
    </source>
</evidence>
<feature type="transmembrane region" description="Helical" evidence="6">
    <location>
        <begin position="12"/>
        <end position="34"/>
    </location>
</feature>
<evidence type="ECO:0000256" key="6">
    <source>
        <dbReference type="SAM" id="Phobius"/>
    </source>
</evidence>
<dbReference type="KEGG" id="ttu:TERTU_0855"/>
<dbReference type="PANTHER" id="PTHR38459">
    <property type="entry name" value="PROPHAGE BACTOPRENOL-LINKED GLUCOSE TRANSLOCASE HOMOLOG"/>
    <property type="match status" value="1"/>
</dbReference>
<dbReference type="EMBL" id="CP001614">
    <property type="protein sequence ID" value="ACR13264.1"/>
    <property type="molecule type" value="Genomic_DNA"/>
</dbReference>
<feature type="transmembrane region" description="Helical" evidence="6">
    <location>
        <begin position="78"/>
        <end position="100"/>
    </location>
</feature>
<evidence type="ECO:0000256" key="4">
    <source>
        <dbReference type="ARBA" id="ARBA00022989"/>
    </source>
</evidence>
<keyword evidence="5 6" id="KW-0472">Membrane</keyword>
<sequence length="139" mass="15593">MINLLRRHLNRALIVQLAIFGVVGVSATLTHYFVALLSHERALVPLYFANILGYCAAVAISFFGHGKLTFRRELDLGVFLRFVVVSITTLGVSELLLFIMETWLVLSHRISLAVVVCTIPVITFLLSKLWVFRKPAVQP</sequence>
<reference evidence="8 9" key="1">
    <citation type="journal article" date="2009" name="PLoS ONE">
        <title>The complete genome of Teredinibacter turnerae T7901: an intracellular endosymbiont of marine wood-boring bivalves (shipworms).</title>
        <authorList>
            <person name="Yang J.C."/>
            <person name="Madupu R."/>
            <person name="Durkin A.S."/>
            <person name="Ekborg N.A."/>
            <person name="Pedamallu C.S."/>
            <person name="Hostetler J.B."/>
            <person name="Radune D."/>
            <person name="Toms B.S."/>
            <person name="Henrissat B."/>
            <person name="Coutinho P.M."/>
            <person name="Schwarz S."/>
            <person name="Field L."/>
            <person name="Trindade-Silva A.E."/>
            <person name="Soares C.A.G."/>
            <person name="Elshahawi S."/>
            <person name="Hanora A."/>
            <person name="Schmidt E.W."/>
            <person name="Haygood M.G."/>
            <person name="Posfai J."/>
            <person name="Benner J."/>
            <person name="Madinger C."/>
            <person name="Nove J."/>
            <person name="Anton B."/>
            <person name="Chaudhary K."/>
            <person name="Foster J."/>
            <person name="Holman A."/>
            <person name="Kumar S."/>
            <person name="Lessard P.A."/>
            <person name="Luyten Y.A."/>
            <person name="Slatko B."/>
            <person name="Wood N."/>
            <person name="Wu B."/>
            <person name="Teplitski M."/>
            <person name="Mougous J.D."/>
            <person name="Ward N."/>
            <person name="Eisen J.A."/>
            <person name="Badger J.H."/>
            <person name="Distel D.L."/>
        </authorList>
    </citation>
    <scope>NUCLEOTIDE SEQUENCE [LARGE SCALE GENOMIC DNA]</scope>
    <source>
        <strain evidence="9">ATCC 39867 / T7901</strain>
    </source>
</reference>
<dbReference type="STRING" id="377629.TERTU_0855"/>
<dbReference type="RefSeq" id="WP_015819377.1">
    <property type="nucleotide sequence ID" value="NC_012997.1"/>
</dbReference>
<dbReference type="GO" id="GO:0000271">
    <property type="term" value="P:polysaccharide biosynthetic process"/>
    <property type="evidence" value="ECO:0007669"/>
    <property type="project" value="InterPro"/>
</dbReference>
<feature type="transmembrane region" description="Helical" evidence="6">
    <location>
        <begin position="106"/>
        <end position="126"/>
    </location>
</feature>
<comment type="subcellular location">
    <subcellularLocation>
        <location evidence="1">Membrane</location>
        <topology evidence="1">Multi-pass membrane protein</topology>
    </subcellularLocation>
</comment>
<dbReference type="PANTHER" id="PTHR38459:SF1">
    <property type="entry name" value="PROPHAGE BACTOPRENOL-LINKED GLUCOSE TRANSLOCASE HOMOLOG"/>
    <property type="match status" value="1"/>
</dbReference>
<gene>
    <name evidence="8" type="ordered locus">TERTU_0855</name>
</gene>
<evidence type="ECO:0000259" key="7">
    <source>
        <dbReference type="Pfam" id="PF04138"/>
    </source>
</evidence>
<accession>C5BPN6</accession>